<feature type="region of interest" description="Disordered" evidence="1">
    <location>
        <begin position="342"/>
        <end position="498"/>
    </location>
</feature>
<keyword evidence="2" id="KW-0812">Transmembrane</keyword>
<feature type="transmembrane region" description="Helical" evidence="2">
    <location>
        <begin position="225"/>
        <end position="246"/>
    </location>
</feature>
<feature type="transmembrane region" description="Helical" evidence="2">
    <location>
        <begin position="191"/>
        <end position="213"/>
    </location>
</feature>
<accession>A0A2V4AYV9</accession>
<dbReference type="Pfam" id="PF19590">
    <property type="entry name" value="TrbL_3"/>
    <property type="match status" value="1"/>
</dbReference>
<gene>
    <name evidence="3" type="ORF">BAY60_18940</name>
</gene>
<feature type="transmembrane region" description="Helical" evidence="2">
    <location>
        <begin position="126"/>
        <end position="152"/>
    </location>
</feature>
<feature type="compositionally biased region" description="Pro residues" evidence="1">
    <location>
        <begin position="480"/>
        <end position="489"/>
    </location>
</feature>
<comment type="caution">
    <text evidence="3">The sequence shown here is derived from an EMBL/GenBank/DDBJ whole genome shotgun (WGS) entry which is preliminary data.</text>
</comment>
<feature type="transmembrane region" description="Helical" evidence="2">
    <location>
        <begin position="77"/>
        <end position="95"/>
    </location>
</feature>
<name>A0A2V4AYV9_9PSEU</name>
<keyword evidence="4" id="KW-1185">Reference proteome</keyword>
<keyword evidence="2" id="KW-0472">Membrane</keyword>
<keyword evidence="2" id="KW-1133">Transmembrane helix</keyword>
<evidence type="ECO:0000313" key="3">
    <source>
        <dbReference type="EMBL" id="PXY25451.1"/>
    </source>
</evidence>
<organism evidence="3 4">
    <name type="scientific">Prauserella muralis</name>
    <dbReference type="NCBI Taxonomy" id="588067"/>
    <lineage>
        <taxon>Bacteria</taxon>
        <taxon>Bacillati</taxon>
        <taxon>Actinomycetota</taxon>
        <taxon>Actinomycetes</taxon>
        <taxon>Pseudonocardiales</taxon>
        <taxon>Pseudonocardiaceae</taxon>
        <taxon>Prauserella</taxon>
    </lineage>
</organism>
<dbReference type="EMBL" id="MASW01000003">
    <property type="protein sequence ID" value="PXY25451.1"/>
    <property type="molecule type" value="Genomic_DNA"/>
</dbReference>
<feature type="transmembrane region" description="Helical" evidence="2">
    <location>
        <begin position="159"/>
        <end position="179"/>
    </location>
</feature>
<feature type="compositionally biased region" description="Low complexity" evidence="1">
    <location>
        <begin position="447"/>
        <end position="457"/>
    </location>
</feature>
<dbReference type="InterPro" id="IPR045782">
    <property type="entry name" value="TrbL_3"/>
</dbReference>
<evidence type="ECO:0000256" key="2">
    <source>
        <dbReference type="SAM" id="Phobius"/>
    </source>
</evidence>
<proteinExistence type="predicted"/>
<dbReference type="AlphaFoldDB" id="A0A2V4AYV9"/>
<protein>
    <recommendedName>
        <fullName evidence="5">TrbL/VirB6 plasmid conjugal transfer protein</fullName>
    </recommendedName>
</protein>
<feature type="transmembrane region" description="Helical" evidence="2">
    <location>
        <begin position="44"/>
        <end position="65"/>
    </location>
</feature>
<sequence length="498" mass="52925">MHNVFADIVESAISPILDLLGYAALTTPTLDQLPGVGALWNNSWQIILASYILFVLVGGIVVMTHETLQTRYSIKEIAPRLVVAFVASALSLFAADKMIRLANALSRAVLGDDINPPSLGENLREAVGSALTGGLFLLILAIVLVVIGLGLLLVYAVRVVITLLLLIAAPLFLACHALPHTDGIARWWWRAFSLTLTIQIAQSLVLITATRTFLSGGIQSGKTELFSTSSALGMIIAALALFYILFKIPFWALRAAQFGNGRSLLGGLAKTYLFAKTLGFLGGKSGLGKSATATTAAAPSLASGSASAADPPWPRQPRIAATPHALHRRLLQQRDAERLRVARKPRTPPAQPRFVQPVPQDPPRESAAGHATRKAAMPEFSSARSTLPAPPAGAASTPPTPPQFRAPGASSRDPQPPRPIRTAAVPTHLRFQSPRPAPPSASRPHRASSPPLAARFRPPTPEPPFPGSHVHPLAPAPVRFHPPPPPQPSQPDRGGDRP</sequence>
<evidence type="ECO:0000256" key="1">
    <source>
        <dbReference type="SAM" id="MobiDB-lite"/>
    </source>
</evidence>
<reference evidence="3 4" key="1">
    <citation type="submission" date="2016-07" db="EMBL/GenBank/DDBJ databases">
        <title>Draft genome sequence of Prauserella muralis DSM 45305, isolated from a mould-covered wall in an indoor environment.</title>
        <authorList>
            <person name="Ruckert C."/>
            <person name="Albersmeier A."/>
            <person name="Jiang C.-L."/>
            <person name="Jiang Y."/>
            <person name="Kalinowski J."/>
            <person name="Schneider O."/>
            <person name="Winkler A."/>
            <person name="Zotchev S.B."/>
        </authorList>
    </citation>
    <scope>NUCLEOTIDE SEQUENCE [LARGE SCALE GENOMIC DNA]</scope>
    <source>
        <strain evidence="3 4">DSM 45305</strain>
    </source>
</reference>
<evidence type="ECO:0008006" key="5">
    <source>
        <dbReference type="Google" id="ProtNLM"/>
    </source>
</evidence>
<evidence type="ECO:0000313" key="4">
    <source>
        <dbReference type="Proteomes" id="UP000249915"/>
    </source>
</evidence>
<dbReference type="Proteomes" id="UP000249915">
    <property type="component" value="Unassembled WGS sequence"/>
</dbReference>